<organism evidence="1 2">
    <name type="scientific">Elsinoe ampelina</name>
    <dbReference type="NCBI Taxonomy" id="302913"/>
    <lineage>
        <taxon>Eukaryota</taxon>
        <taxon>Fungi</taxon>
        <taxon>Dikarya</taxon>
        <taxon>Ascomycota</taxon>
        <taxon>Pezizomycotina</taxon>
        <taxon>Dothideomycetes</taxon>
        <taxon>Dothideomycetidae</taxon>
        <taxon>Myriangiales</taxon>
        <taxon>Elsinoaceae</taxon>
        <taxon>Elsinoe</taxon>
    </lineage>
</organism>
<name>A0A6A6GBK5_9PEZI</name>
<dbReference type="AlphaFoldDB" id="A0A6A6GBK5"/>
<evidence type="ECO:0000313" key="1">
    <source>
        <dbReference type="EMBL" id="KAF2222959.1"/>
    </source>
</evidence>
<keyword evidence="2" id="KW-1185">Reference proteome</keyword>
<protein>
    <submittedName>
        <fullName evidence="1">Uncharacterized protein</fullName>
    </submittedName>
</protein>
<dbReference type="EMBL" id="ML992507">
    <property type="protein sequence ID" value="KAF2222959.1"/>
    <property type="molecule type" value="Genomic_DNA"/>
</dbReference>
<accession>A0A6A6GBK5</accession>
<reference evidence="2" key="1">
    <citation type="journal article" date="2020" name="Stud. Mycol.">
        <title>101 Dothideomycetes genomes: A test case for predicting lifestyles and emergence of pathogens.</title>
        <authorList>
            <person name="Haridas S."/>
            <person name="Albert R."/>
            <person name="Binder M."/>
            <person name="Bloem J."/>
            <person name="LaButti K."/>
            <person name="Salamov A."/>
            <person name="Andreopoulos B."/>
            <person name="Baker S."/>
            <person name="Barry K."/>
            <person name="Bills G."/>
            <person name="Bluhm B."/>
            <person name="Cannon C."/>
            <person name="Castanera R."/>
            <person name="Culley D."/>
            <person name="Daum C."/>
            <person name="Ezra D."/>
            <person name="Gonzalez J."/>
            <person name="Henrissat B."/>
            <person name="Kuo A."/>
            <person name="Liang C."/>
            <person name="Lipzen A."/>
            <person name="Lutzoni F."/>
            <person name="Magnuson J."/>
            <person name="Mondo S."/>
            <person name="Nolan M."/>
            <person name="Ohm R."/>
            <person name="Pangilinan J."/>
            <person name="Park H.-J."/>
            <person name="Ramirez L."/>
            <person name="Alfaro M."/>
            <person name="Sun H."/>
            <person name="Tritt A."/>
            <person name="Yoshinaga Y."/>
            <person name="Zwiers L.-H."/>
            <person name="Turgeon B."/>
            <person name="Goodwin S."/>
            <person name="Spatafora J."/>
            <person name="Crous P."/>
            <person name="Grigoriev I."/>
        </authorList>
    </citation>
    <scope>NUCLEOTIDE SEQUENCE [LARGE SCALE GENOMIC DNA]</scope>
    <source>
        <strain evidence="2">CECT 20119</strain>
    </source>
</reference>
<dbReference type="Proteomes" id="UP000799538">
    <property type="component" value="Unassembled WGS sequence"/>
</dbReference>
<proteinExistence type="predicted"/>
<evidence type="ECO:0000313" key="2">
    <source>
        <dbReference type="Proteomes" id="UP000799538"/>
    </source>
</evidence>
<gene>
    <name evidence="1" type="ORF">BDZ85DRAFT_119946</name>
</gene>
<dbReference type="OrthoDB" id="10452487at2759"/>
<sequence>MQALLLLPTEVLEPILEHVLSTEQAMEVWAAEVHLWHKRRRTQHRLVEVKDDSQLNQGKIGLDLLLLRTNTRIALLAQRIFYSSNTFIFHNVHDLEPVLSWLTTIGTNAGYVNNICIIPLPQIQKWTTSRTYGILYDPHLPRRVQYF</sequence>